<dbReference type="EMBL" id="MQUQ01000015">
    <property type="protein sequence ID" value="OLZ47535.1"/>
    <property type="molecule type" value="Genomic_DNA"/>
</dbReference>
<evidence type="ECO:0000313" key="3">
    <source>
        <dbReference type="Proteomes" id="UP000187486"/>
    </source>
</evidence>
<evidence type="ECO:0000256" key="1">
    <source>
        <dbReference type="SAM" id="Phobius"/>
    </source>
</evidence>
<keyword evidence="3" id="KW-1185">Reference proteome</keyword>
<feature type="transmembrane region" description="Helical" evidence="1">
    <location>
        <begin position="119"/>
        <end position="136"/>
    </location>
</feature>
<name>A0A1R0KLI4_9PSEU</name>
<feature type="transmembrane region" description="Helical" evidence="1">
    <location>
        <begin position="55"/>
        <end position="78"/>
    </location>
</feature>
<evidence type="ECO:0000313" key="2">
    <source>
        <dbReference type="EMBL" id="OLZ47535.1"/>
    </source>
</evidence>
<gene>
    <name evidence="2" type="ORF">BS329_26880</name>
</gene>
<keyword evidence="1" id="KW-1133">Transmembrane helix</keyword>
<organism evidence="2 3">
    <name type="scientific">Amycolatopsis coloradensis</name>
    <dbReference type="NCBI Taxonomy" id="76021"/>
    <lineage>
        <taxon>Bacteria</taxon>
        <taxon>Bacillati</taxon>
        <taxon>Actinomycetota</taxon>
        <taxon>Actinomycetes</taxon>
        <taxon>Pseudonocardiales</taxon>
        <taxon>Pseudonocardiaceae</taxon>
        <taxon>Amycolatopsis</taxon>
    </lineage>
</organism>
<sequence length="231" mass="24251">MRNIDGGFLAAPDQAALDQRERDVRKGKLALMLAVVGAFVALVAGYNVLVDFSPVSLVVTMIALAAAIGGGVLTKNLMRAVRFRVHKPNAGLVGAAKLTGMVVVVLGFIALVGSLDGPGVLRIIAIAVGCAAIGYVKSLHDQQWVLFELDAVGVRVERTVVPWRDVTRLTIDPVGPGMTRLGAVPVNAAPLYVAVQDTELDQRLLAEAVGRFAPQGTLLTRAQDSLGNPAK</sequence>
<dbReference type="Proteomes" id="UP000187486">
    <property type="component" value="Unassembled WGS sequence"/>
</dbReference>
<comment type="caution">
    <text evidence="2">The sequence shown here is derived from an EMBL/GenBank/DDBJ whole genome shotgun (WGS) entry which is preliminary data.</text>
</comment>
<dbReference type="AlphaFoldDB" id="A0A1R0KLI4"/>
<keyword evidence="1" id="KW-0812">Transmembrane</keyword>
<reference evidence="2 3" key="1">
    <citation type="submission" date="2016-01" db="EMBL/GenBank/DDBJ databases">
        <title>Amycolatopsis coloradensis genome sequencing and assembly.</title>
        <authorList>
            <person name="Mayilraj S."/>
        </authorList>
    </citation>
    <scope>NUCLEOTIDE SEQUENCE [LARGE SCALE GENOMIC DNA]</scope>
    <source>
        <strain evidence="2 3">DSM 44225</strain>
    </source>
</reference>
<dbReference type="OrthoDB" id="3636902at2"/>
<feature type="transmembrane region" description="Helical" evidence="1">
    <location>
        <begin position="90"/>
        <end position="113"/>
    </location>
</feature>
<accession>A0A1R0KLI4</accession>
<dbReference type="RefSeq" id="WP_076164033.1">
    <property type="nucleotide sequence ID" value="NZ_JBEZVB010000084.1"/>
</dbReference>
<protein>
    <submittedName>
        <fullName evidence="2">Uncharacterized protein</fullName>
    </submittedName>
</protein>
<feature type="transmembrane region" description="Helical" evidence="1">
    <location>
        <begin position="29"/>
        <end position="49"/>
    </location>
</feature>
<proteinExistence type="predicted"/>
<dbReference type="STRING" id="76021.BS329_26880"/>
<keyword evidence="1" id="KW-0472">Membrane</keyword>